<keyword evidence="1" id="KW-0540">Nuclease</keyword>
<keyword evidence="1" id="KW-0378">Hydrolase</keyword>
<proteinExistence type="predicted"/>
<dbReference type="RefSeq" id="YP_453561.1">
    <property type="nucleotide sequence ID" value="NC_007709.1"/>
</dbReference>
<reference evidence="2" key="2">
    <citation type="journal article" date="2006" name="J. Gen. Plant Pathol.">
        <title>Bacteriophage OP1, lytic for Xanthomonas oryzae pv. oryzae, changes its host range by duplication and deletion of the small domain in the deduced tail fiber gene..</title>
        <authorList>
            <person name="Inoue Y."/>
            <person name="Matsuura T."/>
            <person name="Ohara T."/>
            <person name="Azegami K."/>
        </authorList>
    </citation>
    <scope>NUCLEOTIDE SEQUENCE [LARGE SCALE GENOMIC DNA]</scope>
</reference>
<protein>
    <submittedName>
        <fullName evidence="1">HNH endonuclease family protein</fullName>
    </submittedName>
</protein>
<dbReference type="EMBL" id="AP008979">
    <property type="protein sequence ID" value="BAE72708.1"/>
    <property type="molecule type" value="Genomic_DNA"/>
</dbReference>
<dbReference type="OrthoDB" id="39881at10239"/>
<name>Q2NPI8_9CAUD</name>
<organism evidence="1 2">
    <name type="scientific">Xanthomonas phage OP1</name>
    <dbReference type="NCBI Taxonomy" id="2994040"/>
    <lineage>
        <taxon>Viruses</taxon>
        <taxon>Duplodnaviria</taxon>
        <taxon>Heunggongvirae</taxon>
        <taxon>Uroviricota</taxon>
        <taxon>Caudoviricetes</taxon>
        <taxon>Xipdecavirus</taxon>
        <taxon>Xipdecavirus OP1</taxon>
    </lineage>
</organism>
<dbReference type="GO" id="GO:0004519">
    <property type="term" value="F:endonuclease activity"/>
    <property type="evidence" value="ECO:0007669"/>
    <property type="project" value="UniProtKB-KW"/>
</dbReference>
<accession>Q2NPI8</accession>
<dbReference type="KEGG" id="vg:5142480"/>
<dbReference type="GeneID" id="5142480"/>
<sequence length="65" mass="7484">MGIIMIDFTCLTFETLAELYNYDHETGMLTSKVDGTAEYLGIFETLEQKASKAYYHQFQTFEIAT</sequence>
<dbReference type="Proteomes" id="UP000002079">
    <property type="component" value="Segment"/>
</dbReference>
<evidence type="ECO:0000313" key="1">
    <source>
        <dbReference type="EMBL" id="BAE72708.1"/>
    </source>
</evidence>
<evidence type="ECO:0000313" key="2">
    <source>
        <dbReference type="Proteomes" id="UP000002079"/>
    </source>
</evidence>
<keyword evidence="2" id="KW-1185">Reference proteome</keyword>
<keyword evidence="1" id="KW-0255">Endonuclease</keyword>
<reference evidence="1 2" key="1">
    <citation type="journal article" date="2006" name="J. Gen. Plant Pathol.">
        <title>Bacteriophage OP1, lytic for Xanthomonas oryzae pv. oryzae, changes its host range by duplication and deletion of the small domain in the deduced tail fiber gene.</title>
        <authorList>
            <person name="Inoue Y."/>
            <person name="Matsuura T."/>
            <person name="Ohara T."/>
            <person name="Azegami K."/>
        </authorList>
    </citation>
    <scope>NUCLEOTIDE SEQUENCE [LARGE SCALE GENOMIC DNA]</scope>
</reference>